<sequence>MGKLIFGMMQSLDGYVAGVAGGPQLPPPGAALHRHFNDHVRSLAGCLYGRRIYEVMRYWDEDRPEWGALEHDFAAAWRAQPKWVASRSLKSVGANATLVADDIGAFARRLKADVAGDIDVAGPELAGSLTGLGLIDEYRLYLRPFVLGGGKPYFADARPPLRLVATEPVGEDAVRLAYVPA</sequence>
<dbReference type="Gene3D" id="3.40.430.10">
    <property type="entry name" value="Dihydrofolate Reductase, subunit A"/>
    <property type="match status" value="1"/>
</dbReference>
<reference evidence="2" key="1">
    <citation type="journal article" date="2014" name="Int. J. Syst. Evol. Microbiol.">
        <title>Complete genome sequence of Corynebacterium casei LMG S-19264T (=DSM 44701T), isolated from a smear-ripened cheese.</title>
        <authorList>
            <consortium name="US DOE Joint Genome Institute (JGI-PGF)"/>
            <person name="Walter F."/>
            <person name="Albersmeier A."/>
            <person name="Kalinowski J."/>
            <person name="Ruckert C."/>
        </authorList>
    </citation>
    <scope>NUCLEOTIDE SEQUENCE</scope>
    <source>
        <strain evidence="2">CGMCC 1.15725</strain>
    </source>
</reference>
<name>A0A8J2YZD3_9PROT</name>
<organism evidence="2 3">
    <name type="scientific">Aliidongia dinghuensis</name>
    <dbReference type="NCBI Taxonomy" id="1867774"/>
    <lineage>
        <taxon>Bacteria</taxon>
        <taxon>Pseudomonadati</taxon>
        <taxon>Pseudomonadota</taxon>
        <taxon>Alphaproteobacteria</taxon>
        <taxon>Rhodospirillales</taxon>
        <taxon>Dongiaceae</taxon>
        <taxon>Aliidongia</taxon>
    </lineage>
</organism>
<keyword evidence="3" id="KW-1185">Reference proteome</keyword>
<dbReference type="InterPro" id="IPR002734">
    <property type="entry name" value="RibDG_C"/>
</dbReference>
<evidence type="ECO:0000259" key="1">
    <source>
        <dbReference type="Pfam" id="PF01872"/>
    </source>
</evidence>
<dbReference type="GO" id="GO:0008703">
    <property type="term" value="F:5-amino-6-(5-phosphoribosylamino)uracil reductase activity"/>
    <property type="evidence" value="ECO:0007669"/>
    <property type="project" value="InterPro"/>
</dbReference>
<evidence type="ECO:0000313" key="3">
    <source>
        <dbReference type="Proteomes" id="UP000646365"/>
    </source>
</evidence>
<proteinExistence type="predicted"/>
<feature type="domain" description="Bacterial bifunctional deaminase-reductase C-terminal" evidence="1">
    <location>
        <begin position="3"/>
        <end position="173"/>
    </location>
</feature>
<dbReference type="GO" id="GO:0009231">
    <property type="term" value="P:riboflavin biosynthetic process"/>
    <property type="evidence" value="ECO:0007669"/>
    <property type="project" value="InterPro"/>
</dbReference>
<accession>A0A8J2YZD3</accession>
<dbReference type="InterPro" id="IPR024072">
    <property type="entry name" value="DHFR-like_dom_sf"/>
</dbReference>
<dbReference type="RefSeq" id="WP_189051791.1">
    <property type="nucleotide sequence ID" value="NZ_BMJQ01000021.1"/>
</dbReference>
<protein>
    <submittedName>
        <fullName evidence="2">Deaminase reductase</fullName>
    </submittedName>
</protein>
<dbReference type="AlphaFoldDB" id="A0A8J2YZD3"/>
<dbReference type="EMBL" id="BMJQ01000021">
    <property type="protein sequence ID" value="GGF44925.1"/>
    <property type="molecule type" value="Genomic_DNA"/>
</dbReference>
<reference evidence="2" key="2">
    <citation type="submission" date="2020-09" db="EMBL/GenBank/DDBJ databases">
        <authorList>
            <person name="Sun Q."/>
            <person name="Zhou Y."/>
        </authorList>
    </citation>
    <scope>NUCLEOTIDE SEQUENCE</scope>
    <source>
        <strain evidence="2">CGMCC 1.15725</strain>
    </source>
</reference>
<dbReference type="Pfam" id="PF01872">
    <property type="entry name" value="RibD_C"/>
    <property type="match status" value="1"/>
</dbReference>
<comment type="caution">
    <text evidence="2">The sequence shown here is derived from an EMBL/GenBank/DDBJ whole genome shotgun (WGS) entry which is preliminary data.</text>
</comment>
<dbReference type="SUPFAM" id="SSF53597">
    <property type="entry name" value="Dihydrofolate reductase-like"/>
    <property type="match status" value="1"/>
</dbReference>
<gene>
    <name evidence="2" type="ORF">GCM10011611_59180</name>
</gene>
<evidence type="ECO:0000313" key="2">
    <source>
        <dbReference type="EMBL" id="GGF44925.1"/>
    </source>
</evidence>
<dbReference type="Proteomes" id="UP000646365">
    <property type="component" value="Unassembled WGS sequence"/>
</dbReference>